<dbReference type="AlphaFoldDB" id="A0A494THT1"/>
<gene>
    <name evidence="12" type="ORF">D3Y57_14205</name>
</gene>
<dbReference type="GO" id="GO:1990281">
    <property type="term" value="C:efflux pump complex"/>
    <property type="evidence" value="ECO:0007669"/>
    <property type="project" value="TreeGrafter"/>
</dbReference>
<dbReference type="Pfam" id="PF25876">
    <property type="entry name" value="HH_MFP_RND"/>
    <property type="match status" value="1"/>
</dbReference>
<dbReference type="Gene3D" id="2.40.50.100">
    <property type="match status" value="1"/>
</dbReference>
<sequence length="381" mass="40274">MTLPRKSYWGFAALGLAAIVLIAWFILHKKPADVAKAHPVPVSVAVATVKDVPVSLTALGAAQAWNSVLVRTQVNGKLLRASFVEGTNVRAGQLLAQIDPAPYVAVLLQARGALERDRALLRDARLDLGRYKTLAKQDSIALQQVSTQATLVQQDEGLVHIDEGVAAAAQINLRWCRILSPVSGRTGVRLVDPGNLVSTSDTTGIVIVNQIEPIAVTFTVPQGDFQHLSDLSEGFQKPLTTVALSQDTNASLGSGELSIADNKVDPATGTVQLKARFNNAGRRLWPGQFVNVMLTLQTLEQKVTIPSGAVSQGPNGAFAYVVVAGKAVVRMIKVGWNQGGTAVIEAGIKAGETVVTDGQMTLMPGLPVRVIGQPPQAGRVS</sequence>
<evidence type="ECO:0000313" key="12">
    <source>
        <dbReference type="EMBL" id="AYJ86882.1"/>
    </source>
</evidence>
<comment type="similarity">
    <text evidence="2">Belongs to the membrane fusion protein (MFP) (TC 8.A.1) family.</text>
</comment>
<dbReference type="InterPro" id="IPR006143">
    <property type="entry name" value="RND_pump_MFP"/>
</dbReference>
<dbReference type="KEGG" id="spha:D3Y57_14205"/>
<feature type="domain" description="Multidrug resistance protein MdtA-like alpha-helical hairpin" evidence="8">
    <location>
        <begin position="107"/>
        <end position="175"/>
    </location>
</feature>
<keyword evidence="7" id="KW-0812">Transmembrane</keyword>
<feature type="transmembrane region" description="Helical" evidence="7">
    <location>
        <begin position="7"/>
        <end position="27"/>
    </location>
</feature>
<dbReference type="SUPFAM" id="SSF111369">
    <property type="entry name" value="HlyD-like secretion proteins"/>
    <property type="match status" value="1"/>
</dbReference>
<dbReference type="InterPro" id="IPR058625">
    <property type="entry name" value="MdtA-like_BSH"/>
</dbReference>
<reference evidence="12 13" key="1">
    <citation type="submission" date="2018-09" db="EMBL/GenBank/DDBJ databases">
        <title>Sphingomonas peninsula sp. nov., isolated from fildes peninsula, Antarctic soil.</title>
        <authorList>
            <person name="Yingchao G."/>
        </authorList>
    </citation>
    <scope>NUCLEOTIDE SEQUENCE [LARGE SCALE GENOMIC DNA]</scope>
    <source>
        <strain evidence="12 13">YZ-8</strain>
    </source>
</reference>
<accession>A0A494THT1</accession>
<dbReference type="Proteomes" id="UP000276254">
    <property type="component" value="Chromosome"/>
</dbReference>
<evidence type="ECO:0000256" key="2">
    <source>
        <dbReference type="ARBA" id="ARBA00009477"/>
    </source>
</evidence>
<dbReference type="GO" id="GO:0015562">
    <property type="term" value="F:efflux transmembrane transporter activity"/>
    <property type="evidence" value="ECO:0007669"/>
    <property type="project" value="TreeGrafter"/>
</dbReference>
<evidence type="ECO:0000259" key="11">
    <source>
        <dbReference type="Pfam" id="PF25967"/>
    </source>
</evidence>
<dbReference type="PANTHER" id="PTHR30469:SF36">
    <property type="entry name" value="BLL3903 PROTEIN"/>
    <property type="match status" value="1"/>
</dbReference>
<evidence type="ECO:0000256" key="4">
    <source>
        <dbReference type="ARBA" id="ARBA00022475"/>
    </source>
</evidence>
<protein>
    <submittedName>
        <fullName evidence="12">Efflux RND transporter periplasmic adaptor subunit</fullName>
    </submittedName>
</protein>
<proteinExistence type="inferred from homology"/>
<evidence type="ECO:0000256" key="5">
    <source>
        <dbReference type="ARBA" id="ARBA00022519"/>
    </source>
</evidence>
<evidence type="ECO:0000256" key="6">
    <source>
        <dbReference type="ARBA" id="ARBA00023136"/>
    </source>
</evidence>
<evidence type="ECO:0000259" key="9">
    <source>
        <dbReference type="Pfam" id="PF25917"/>
    </source>
</evidence>
<feature type="domain" description="Multidrug resistance protein MdtA-like barrel-sandwich hybrid" evidence="9">
    <location>
        <begin position="67"/>
        <end position="208"/>
    </location>
</feature>
<dbReference type="InterPro" id="IPR058624">
    <property type="entry name" value="MdtA-like_HH"/>
</dbReference>
<feature type="domain" description="Multidrug resistance protein MdtA-like C-terminal permuted SH3" evidence="11">
    <location>
        <begin position="303"/>
        <end position="358"/>
    </location>
</feature>
<dbReference type="InterPro" id="IPR058627">
    <property type="entry name" value="MdtA-like_C"/>
</dbReference>
<dbReference type="NCBIfam" id="TIGR01730">
    <property type="entry name" value="RND_mfp"/>
    <property type="match status" value="1"/>
</dbReference>
<evidence type="ECO:0000256" key="7">
    <source>
        <dbReference type="SAM" id="Phobius"/>
    </source>
</evidence>
<dbReference type="InterPro" id="IPR058626">
    <property type="entry name" value="MdtA-like_b-barrel"/>
</dbReference>
<evidence type="ECO:0000256" key="1">
    <source>
        <dbReference type="ARBA" id="ARBA00004236"/>
    </source>
</evidence>
<name>A0A494THT1_SPHPE</name>
<keyword evidence="6 7" id="KW-0472">Membrane</keyword>
<dbReference type="Gene3D" id="1.10.287.470">
    <property type="entry name" value="Helix hairpin bin"/>
    <property type="match status" value="1"/>
</dbReference>
<dbReference type="Pfam" id="PF25944">
    <property type="entry name" value="Beta-barrel_RND"/>
    <property type="match status" value="1"/>
</dbReference>
<keyword evidence="5" id="KW-0997">Cell inner membrane</keyword>
<evidence type="ECO:0000313" key="13">
    <source>
        <dbReference type="Proteomes" id="UP000276254"/>
    </source>
</evidence>
<dbReference type="Pfam" id="PF25967">
    <property type="entry name" value="RND-MFP_C"/>
    <property type="match status" value="1"/>
</dbReference>
<dbReference type="Gene3D" id="2.40.30.170">
    <property type="match status" value="1"/>
</dbReference>
<evidence type="ECO:0000256" key="3">
    <source>
        <dbReference type="ARBA" id="ARBA00022448"/>
    </source>
</evidence>
<keyword evidence="3" id="KW-0813">Transport</keyword>
<keyword evidence="4" id="KW-1003">Cell membrane</keyword>
<evidence type="ECO:0000259" key="8">
    <source>
        <dbReference type="Pfam" id="PF25876"/>
    </source>
</evidence>
<feature type="domain" description="Multidrug resistance protein MdtA-like beta-barrel" evidence="10">
    <location>
        <begin position="213"/>
        <end position="296"/>
    </location>
</feature>
<evidence type="ECO:0000259" key="10">
    <source>
        <dbReference type="Pfam" id="PF25944"/>
    </source>
</evidence>
<dbReference type="Pfam" id="PF25917">
    <property type="entry name" value="BSH_RND"/>
    <property type="match status" value="1"/>
</dbReference>
<keyword evidence="13" id="KW-1185">Reference proteome</keyword>
<dbReference type="RefSeq" id="WP_121153613.1">
    <property type="nucleotide sequence ID" value="NZ_CP032829.1"/>
</dbReference>
<dbReference type="Gene3D" id="2.40.420.20">
    <property type="match status" value="1"/>
</dbReference>
<dbReference type="PANTHER" id="PTHR30469">
    <property type="entry name" value="MULTIDRUG RESISTANCE PROTEIN MDTA"/>
    <property type="match status" value="1"/>
</dbReference>
<organism evidence="12 13">
    <name type="scientific">Sphingomonas paeninsulae</name>
    <dbReference type="NCBI Taxonomy" id="2319844"/>
    <lineage>
        <taxon>Bacteria</taxon>
        <taxon>Pseudomonadati</taxon>
        <taxon>Pseudomonadota</taxon>
        <taxon>Alphaproteobacteria</taxon>
        <taxon>Sphingomonadales</taxon>
        <taxon>Sphingomonadaceae</taxon>
        <taxon>Sphingomonas</taxon>
    </lineage>
</organism>
<keyword evidence="7" id="KW-1133">Transmembrane helix</keyword>
<dbReference type="EMBL" id="CP032829">
    <property type="protein sequence ID" value="AYJ86882.1"/>
    <property type="molecule type" value="Genomic_DNA"/>
</dbReference>
<comment type="subcellular location">
    <subcellularLocation>
        <location evidence="1">Cell membrane</location>
    </subcellularLocation>
</comment>
<dbReference type="OrthoDB" id="9806939at2"/>